<dbReference type="InterPro" id="IPR030231">
    <property type="entry name" value="Gpn2"/>
</dbReference>
<dbReference type="FunFam" id="3.40.50.300:FF:000338">
    <property type="entry name" value="GPN-loop GTPase 2"/>
    <property type="match status" value="1"/>
</dbReference>
<keyword evidence="4 5" id="KW-0342">GTP-binding</keyword>
<evidence type="ECO:0000256" key="1">
    <source>
        <dbReference type="ARBA" id="ARBA00005290"/>
    </source>
</evidence>
<dbReference type="Gene3D" id="3.40.50.300">
    <property type="entry name" value="P-loop containing nucleotide triphosphate hydrolases"/>
    <property type="match status" value="1"/>
</dbReference>
<evidence type="ECO:0000256" key="2">
    <source>
        <dbReference type="ARBA" id="ARBA00022741"/>
    </source>
</evidence>
<comment type="similarity">
    <text evidence="1 5">Belongs to the GPN-loop GTPase family.</text>
</comment>
<proteinExistence type="inferred from homology"/>
<evidence type="ECO:0000313" key="7">
    <source>
        <dbReference type="Proteomes" id="UP000245609"/>
    </source>
</evidence>
<keyword evidence="3 5" id="KW-0378">Hydrolase</keyword>
<dbReference type="Proteomes" id="UP000245609">
    <property type="component" value="Unassembled WGS sequence"/>
</dbReference>
<dbReference type="InterPro" id="IPR027417">
    <property type="entry name" value="P-loop_NTPase"/>
</dbReference>
<dbReference type="Pfam" id="PF03029">
    <property type="entry name" value="ATP_bind_1"/>
    <property type="match status" value="1"/>
</dbReference>
<name>A0A2T9Z9G0_9FUNG</name>
<comment type="subunit">
    <text evidence="5">Binds to RNA polymerase II (RNAPII).</text>
</comment>
<dbReference type="OrthoDB" id="5839at2759"/>
<keyword evidence="7" id="KW-1185">Reference proteome</keyword>
<sequence length="298" mass="34308">MSSNYRKTIIVNLDPGNDNITYECSINIDDLITLEDVQTEFKLGPNGAMMYCMEYLEKNISWLIEELKTYKDSYLLFDFPGQVELFTHHKSVRNIIKILENHNHRLTCIHLVDSSYCIDATKYISVLMTSLTTMMMLELPQINVFSKIDLLQNLGKLDFNLEYYTQVMDLSYLLYHLNQSSTEKYYKLNGALCELIEEFNLVGFQTLCITDKHSVFNLLKEIDKANGYIFGGLTAGNESIFMAANATDLLSETREAQEKYFSGGTDADTQKNETDDRKTLKNLISSLETDNIEIHEEF</sequence>
<dbReference type="EMBL" id="MBFS01001263">
    <property type="protein sequence ID" value="PVV01231.1"/>
    <property type="molecule type" value="Genomic_DNA"/>
</dbReference>
<gene>
    <name evidence="6" type="ORF">BB560_004360</name>
</gene>
<protein>
    <recommendedName>
        <fullName evidence="5">GPN-loop GTPase 2</fullName>
    </recommendedName>
</protein>
<evidence type="ECO:0000256" key="5">
    <source>
        <dbReference type="RuleBase" id="RU365059"/>
    </source>
</evidence>
<accession>A0A2T9Z9G0</accession>
<keyword evidence="2 5" id="KW-0547">Nucleotide-binding</keyword>
<evidence type="ECO:0000256" key="4">
    <source>
        <dbReference type="ARBA" id="ARBA00023134"/>
    </source>
</evidence>
<comment type="caution">
    <text evidence="6">The sequence shown here is derived from an EMBL/GenBank/DDBJ whole genome shotgun (WGS) entry which is preliminary data.</text>
</comment>
<dbReference type="PANTHER" id="PTHR21231:SF3">
    <property type="entry name" value="GPN-LOOP GTPASE 2"/>
    <property type="match status" value="1"/>
</dbReference>
<dbReference type="GO" id="GO:0003924">
    <property type="term" value="F:GTPase activity"/>
    <property type="evidence" value="ECO:0007669"/>
    <property type="project" value="TreeGrafter"/>
</dbReference>
<comment type="function">
    <text evidence="5">Small GTPase required for proper localization of RNA polymerase II and III (RNAPII and RNAPIII). May act at an RNAP assembly step prior to nuclear import.</text>
</comment>
<dbReference type="STRING" id="133381.A0A2T9Z9G0"/>
<dbReference type="PANTHER" id="PTHR21231">
    <property type="entry name" value="XPA-BINDING PROTEIN 1-RELATED"/>
    <property type="match status" value="1"/>
</dbReference>
<evidence type="ECO:0000256" key="3">
    <source>
        <dbReference type="ARBA" id="ARBA00022801"/>
    </source>
</evidence>
<dbReference type="AlphaFoldDB" id="A0A2T9Z9G0"/>
<reference evidence="6 7" key="1">
    <citation type="journal article" date="2018" name="MBio">
        <title>Comparative Genomics Reveals the Core Gene Toolbox for the Fungus-Insect Symbiosis.</title>
        <authorList>
            <person name="Wang Y."/>
            <person name="Stata M."/>
            <person name="Wang W."/>
            <person name="Stajich J.E."/>
            <person name="White M.M."/>
            <person name="Moncalvo J.M."/>
        </authorList>
    </citation>
    <scope>NUCLEOTIDE SEQUENCE [LARGE SCALE GENOMIC DNA]</scope>
    <source>
        <strain evidence="6 7">SC-DP-2</strain>
    </source>
</reference>
<evidence type="ECO:0000313" key="6">
    <source>
        <dbReference type="EMBL" id="PVV01231.1"/>
    </source>
</evidence>
<dbReference type="CDD" id="cd17871">
    <property type="entry name" value="GPN2"/>
    <property type="match status" value="1"/>
</dbReference>
<dbReference type="InterPro" id="IPR004130">
    <property type="entry name" value="Gpn"/>
</dbReference>
<organism evidence="6 7">
    <name type="scientific">Smittium megazygosporum</name>
    <dbReference type="NCBI Taxonomy" id="133381"/>
    <lineage>
        <taxon>Eukaryota</taxon>
        <taxon>Fungi</taxon>
        <taxon>Fungi incertae sedis</taxon>
        <taxon>Zoopagomycota</taxon>
        <taxon>Kickxellomycotina</taxon>
        <taxon>Harpellomycetes</taxon>
        <taxon>Harpellales</taxon>
        <taxon>Legeriomycetaceae</taxon>
        <taxon>Smittium</taxon>
    </lineage>
</organism>
<dbReference type="GO" id="GO:0005737">
    <property type="term" value="C:cytoplasm"/>
    <property type="evidence" value="ECO:0007669"/>
    <property type="project" value="TreeGrafter"/>
</dbReference>
<dbReference type="GO" id="GO:0005525">
    <property type="term" value="F:GTP binding"/>
    <property type="evidence" value="ECO:0007669"/>
    <property type="project" value="UniProtKB-KW"/>
</dbReference>
<dbReference type="SUPFAM" id="SSF52540">
    <property type="entry name" value="P-loop containing nucleoside triphosphate hydrolases"/>
    <property type="match status" value="1"/>
</dbReference>